<feature type="region of interest" description="Disordered" evidence="1">
    <location>
        <begin position="1"/>
        <end position="73"/>
    </location>
</feature>
<dbReference type="EMBL" id="JAAPAO010000511">
    <property type="protein sequence ID" value="KAF4658058.1"/>
    <property type="molecule type" value="Genomic_DNA"/>
</dbReference>
<protein>
    <submittedName>
        <fullName evidence="2">Uncharacterized protein</fullName>
    </submittedName>
</protein>
<evidence type="ECO:0000256" key="1">
    <source>
        <dbReference type="SAM" id="MobiDB-lite"/>
    </source>
</evidence>
<name>A0A7J6LFK6_PERCH</name>
<dbReference type="AlphaFoldDB" id="A0A7J6LFK6"/>
<feature type="compositionally biased region" description="Basic and acidic residues" evidence="1">
    <location>
        <begin position="34"/>
        <end position="44"/>
    </location>
</feature>
<organism evidence="2 3">
    <name type="scientific">Perkinsus chesapeaki</name>
    <name type="common">Clam parasite</name>
    <name type="synonym">Perkinsus andrewsi</name>
    <dbReference type="NCBI Taxonomy" id="330153"/>
    <lineage>
        <taxon>Eukaryota</taxon>
        <taxon>Sar</taxon>
        <taxon>Alveolata</taxon>
        <taxon>Perkinsozoa</taxon>
        <taxon>Perkinsea</taxon>
        <taxon>Perkinsida</taxon>
        <taxon>Perkinsidae</taxon>
        <taxon>Perkinsus</taxon>
    </lineage>
</organism>
<sequence>MVWRSAMWVQGLLDDEQKKDSKKSQSSSGLTGDLKVDKDSKSSEKPATSDSTKASGSSSSKKVSEVEMTSMKK</sequence>
<evidence type="ECO:0000313" key="3">
    <source>
        <dbReference type="Proteomes" id="UP000591131"/>
    </source>
</evidence>
<comment type="caution">
    <text evidence="2">The sequence shown here is derived from an EMBL/GenBank/DDBJ whole genome shotgun (WGS) entry which is preliminary data.</text>
</comment>
<gene>
    <name evidence="2" type="ORF">FOL47_008195</name>
</gene>
<evidence type="ECO:0000313" key="2">
    <source>
        <dbReference type="EMBL" id="KAF4658058.1"/>
    </source>
</evidence>
<dbReference type="Proteomes" id="UP000591131">
    <property type="component" value="Unassembled WGS sequence"/>
</dbReference>
<feature type="compositionally biased region" description="Low complexity" evidence="1">
    <location>
        <begin position="48"/>
        <end position="73"/>
    </location>
</feature>
<proteinExistence type="predicted"/>
<reference evidence="2 3" key="1">
    <citation type="submission" date="2020-04" db="EMBL/GenBank/DDBJ databases">
        <title>Perkinsus chesapeaki whole genome sequence.</title>
        <authorList>
            <person name="Bogema D.R."/>
        </authorList>
    </citation>
    <scope>NUCLEOTIDE SEQUENCE [LARGE SCALE GENOMIC DNA]</scope>
    <source>
        <strain evidence="2">ATCC PRA-425</strain>
    </source>
</reference>
<accession>A0A7J6LFK6</accession>
<keyword evidence="3" id="KW-1185">Reference proteome</keyword>